<comment type="similarity">
    <text evidence="4">Belongs to the TRAFAC class translation factor GTPase superfamily. Classic translation factor GTPase family. BipA subfamily.</text>
</comment>
<dbReference type="Gene3D" id="3.30.70.240">
    <property type="match status" value="1"/>
</dbReference>
<evidence type="ECO:0000259" key="5">
    <source>
        <dbReference type="PROSITE" id="PS51722"/>
    </source>
</evidence>
<dbReference type="EC" id="3.6.5.-" evidence="4"/>
<evidence type="ECO:0000256" key="2">
    <source>
        <dbReference type="ARBA" id="ARBA00023134"/>
    </source>
</evidence>
<dbReference type="InterPro" id="IPR005225">
    <property type="entry name" value="Small_GTP-bd"/>
</dbReference>
<proteinExistence type="inferred from homology"/>
<dbReference type="Proteomes" id="UP000287605">
    <property type="component" value="Unassembled WGS sequence"/>
</dbReference>
<dbReference type="PROSITE" id="PS51722">
    <property type="entry name" value="G_TR_2"/>
    <property type="match status" value="1"/>
</dbReference>
<dbReference type="InterPro" id="IPR031157">
    <property type="entry name" value="G_TR_CS"/>
</dbReference>
<dbReference type="GO" id="GO:0019843">
    <property type="term" value="F:rRNA binding"/>
    <property type="evidence" value="ECO:0007669"/>
    <property type="project" value="UniProtKB-KW"/>
</dbReference>
<comment type="subunit">
    <text evidence="4">Monomer.</text>
</comment>
<keyword evidence="4" id="KW-0378">Hydrolase</keyword>
<dbReference type="GO" id="GO:0043022">
    <property type="term" value="F:ribosome binding"/>
    <property type="evidence" value="ECO:0007669"/>
    <property type="project" value="UniProtKB-UniRule"/>
</dbReference>
<dbReference type="Pfam" id="PF00009">
    <property type="entry name" value="GTP_EFTU"/>
    <property type="match status" value="1"/>
</dbReference>
<dbReference type="HAMAP" id="MF_00849">
    <property type="entry name" value="BipA"/>
    <property type="match status" value="1"/>
</dbReference>
<dbReference type="InterPro" id="IPR004161">
    <property type="entry name" value="EFTu-like_2"/>
</dbReference>
<keyword evidence="4" id="KW-0690">Ribosome biogenesis</keyword>
<dbReference type="FunFam" id="3.30.70.240:FF:000002">
    <property type="entry name" value="GTP-binding protein TypA"/>
    <property type="match status" value="1"/>
</dbReference>
<dbReference type="Gene3D" id="3.30.70.870">
    <property type="entry name" value="Elongation Factor G (Translational Gtpase), domain 3"/>
    <property type="match status" value="1"/>
</dbReference>
<dbReference type="CDD" id="cd01891">
    <property type="entry name" value="TypA_BipA"/>
    <property type="match status" value="1"/>
</dbReference>
<dbReference type="CDD" id="cd03691">
    <property type="entry name" value="BipA_TypA_II"/>
    <property type="match status" value="1"/>
</dbReference>
<dbReference type="InterPro" id="IPR047042">
    <property type="entry name" value="BipA_II"/>
</dbReference>
<dbReference type="Gene3D" id="2.40.30.10">
    <property type="entry name" value="Translation factors"/>
    <property type="match status" value="1"/>
</dbReference>
<dbReference type="NCBIfam" id="TIGR00231">
    <property type="entry name" value="small_GTP"/>
    <property type="match status" value="1"/>
</dbReference>
<dbReference type="SUPFAM" id="SSF50447">
    <property type="entry name" value="Translation proteins"/>
    <property type="match status" value="1"/>
</dbReference>
<dbReference type="PANTHER" id="PTHR42908">
    <property type="entry name" value="TRANSLATION ELONGATION FACTOR-RELATED"/>
    <property type="match status" value="1"/>
</dbReference>
<dbReference type="InterPro" id="IPR035647">
    <property type="entry name" value="EFG_III/V"/>
</dbReference>
<protein>
    <recommendedName>
        <fullName evidence="4">Large ribosomal subunit assembly factor BipA</fullName>
        <ecNumber evidence="4">3.6.5.-</ecNumber>
    </recommendedName>
    <alternativeName>
        <fullName evidence="4">GTP-binding protein BipA</fullName>
    </alternativeName>
</protein>
<feature type="binding site" evidence="4">
    <location>
        <begin position="25"/>
        <end position="30"/>
    </location>
    <ligand>
        <name>GTP</name>
        <dbReference type="ChEBI" id="CHEBI:37565"/>
    </ligand>
</feature>
<dbReference type="GO" id="GO:0010467">
    <property type="term" value="P:gene expression"/>
    <property type="evidence" value="ECO:0007669"/>
    <property type="project" value="UniProtKB-ARBA"/>
</dbReference>
<dbReference type="AlphaFoldDB" id="A0A430B3X2"/>
<name>A0A430B3X2_9ENTE</name>
<dbReference type="GO" id="GO:0003924">
    <property type="term" value="F:GTPase activity"/>
    <property type="evidence" value="ECO:0007669"/>
    <property type="project" value="UniProtKB-UniRule"/>
</dbReference>
<organism evidence="6 7">
    <name type="scientific">Vagococcus elongatus</name>
    <dbReference type="NCBI Taxonomy" id="180344"/>
    <lineage>
        <taxon>Bacteria</taxon>
        <taxon>Bacillati</taxon>
        <taxon>Bacillota</taxon>
        <taxon>Bacilli</taxon>
        <taxon>Lactobacillales</taxon>
        <taxon>Enterococcaceae</taxon>
        <taxon>Vagococcus</taxon>
    </lineage>
</organism>
<dbReference type="SUPFAM" id="SSF54980">
    <property type="entry name" value="EF-G C-terminal domain-like"/>
    <property type="match status" value="2"/>
</dbReference>
<keyword evidence="4" id="KW-0820">tRNA-binding</keyword>
<comment type="subcellular location">
    <subcellularLocation>
        <location evidence="4">Cytoplasm</location>
    </subcellularLocation>
    <text evidence="4">Binds to ribosomes.</text>
</comment>
<dbReference type="CDD" id="cd16263">
    <property type="entry name" value="BipA_III"/>
    <property type="match status" value="1"/>
</dbReference>
<keyword evidence="4" id="KW-0694">RNA-binding</keyword>
<dbReference type="Gene3D" id="2.40.50.250">
    <property type="entry name" value="bipa protein"/>
    <property type="match status" value="1"/>
</dbReference>
<dbReference type="SMART" id="SM00838">
    <property type="entry name" value="EFG_C"/>
    <property type="match status" value="1"/>
</dbReference>
<dbReference type="GO" id="GO:0000049">
    <property type="term" value="F:tRNA binding"/>
    <property type="evidence" value="ECO:0007669"/>
    <property type="project" value="UniProtKB-KW"/>
</dbReference>
<evidence type="ECO:0000256" key="4">
    <source>
        <dbReference type="HAMAP-Rule" id="MF_00849"/>
    </source>
</evidence>
<dbReference type="InterPro" id="IPR006298">
    <property type="entry name" value="BipA"/>
</dbReference>
<dbReference type="InterPro" id="IPR042116">
    <property type="entry name" value="TypA/BipA_C"/>
</dbReference>
<dbReference type="InterPro" id="IPR035651">
    <property type="entry name" value="BipA_V"/>
</dbReference>
<dbReference type="InterPro" id="IPR041095">
    <property type="entry name" value="EFG_II"/>
</dbReference>
<dbReference type="InterPro" id="IPR047043">
    <property type="entry name" value="BipA_III"/>
</dbReference>
<reference evidence="6 7" key="1">
    <citation type="submission" date="2017-05" db="EMBL/GenBank/DDBJ databases">
        <title>Vagococcus spp. assemblies.</title>
        <authorList>
            <person name="Gulvik C.A."/>
        </authorList>
    </citation>
    <scope>NUCLEOTIDE SEQUENCE [LARGE SCALE GENOMIC DNA]</scope>
    <source>
        <strain evidence="6 7">CCUG 51432</strain>
    </source>
</reference>
<dbReference type="FunFam" id="2.40.30.10:FF:000016">
    <property type="entry name" value="GTP-binding protein TypA"/>
    <property type="match status" value="1"/>
</dbReference>
<keyword evidence="7" id="KW-1185">Reference proteome</keyword>
<dbReference type="InterPro" id="IPR027417">
    <property type="entry name" value="P-loop_NTPase"/>
</dbReference>
<evidence type="ECO:0000256" key="1">
    <source>
        <dbReference type="ARBA" id="ARBA00022741"/>
    </source>
</evidence>
<dbReference type="PANTHER" id="PTHR42908:SF8">
    <property type="entry name" value="TR-TYPE G DOMAIN-CONTAINING PROTEIN"/>
    <property type="match status" value="1"/>
</dbReference>
<keyword evidence="2 4" id="KW-0342">GTP-binding</keyword>
<dbReference type="InterPro" id="IPR009000">
    <property type="entry name" value="Transl_B-barrel_sf"/>
</dbReference>
<comment type="function">
    <text evidence="4">A 50S ribosomal subunit assembly protein with GTPase activity, required for 50S subunit assembly at low temperatures, may also play a role in translation. Binds GTP and analogs. Binds the 70S ribosome between the 30S and 50S subunits, in a similar position as ribosome-bound EF-G; it contacts a number of ribosomal proteins, both rRNAs and the A-site tRNA.</text>
</comment>
<dbReference type="InterPro" id="IPR047041">
    <property type="entry name" value="BipA_GTP-bd_dom"/>
</dbReference>
<dbReference type="GO" id="GO:0000027">
    <property type="term" value="P:ribosomal large subunit assembly"/>
    <property type="evidence" value="ECO:0007669"/>
    <property type="project" value="UniProtKB-UniRule"/>
</dbReference>
<dbReference type="NCBIfam" id="TIGR01394">
    <property type="entry name" value="TypA_BipA"/>
    <property type="match status" value="1"/>
</dbReference>
<dbReference type="FunFam" id="3.30.70.870:FF:000003">
    <property type="entry name" value="GTP-binding protein TypA"/>
    <property type="match status" value="1"/>
</dbReference>
<dbReference type="SUPFAM" id="SSF52540">
    <property type="entry name" value="P-loop containing nucleoside triphosphate hydrolases"/>
    <property type="match status" value="1"/>
</dbReference>
<evidence type="ECO:0000313" key="7">
    <source>
        <dbReference type="Proteomes" id="UP000287605"/>
    </source>
</evidence>
<dbReference type="GO" id="GO:0005829">
    <property type="term" value="C:cytosol"/>
    <property type="evidence" value="ECO:0007669"/>
    <property type="project" value="TreeGrafter"/>
</dbReference>
<keyword evidence="4" id="KW-0963">Cytoplasm</keyword>
<dbReference type="GO" id="GO:0009409">
    <property type="term" value="P:response to cold"/>
    <property type="evidence" value="ECO:0007669"/>
    <property type="project" value="UniProtKB-ARBA"/>
</dbReference>
<dbReference type="GO" id="GO:0005525">
    <property type="term" value="F:GTP binding"/>
    <property type="evidence" value="ECO:0007669"/>
    <property type="project" value="UniProtKB-UniRule"/>
</dbReference>
<feature type="binding site" evidence="4">
    <location>
        <begin position="138"/>
        <end position="141"/>
    </location>
    <ligand>
        <name>GTP</name>
        <dbReference type="ChEBI" id="CHEBI:37565"/>
    </ligand>
</feature>
<dbReference type="FunFam" id="3.40.50.300:FF:000055">
    <property type="entry name" value="GTP-binding protein TypA"/>
    <property type="match status" value="1"/>
</dbReference>
<keyword evidence="1 4" id="KW-0547">Nucleotide-binding</keyword>
<evidence type="ECO:0000256" key="3">
    <source>
        <dbReference type="ARBA" id="ARBA00048548"/>
    </source>
</evidence>
<comment type="catalytic activity">
    <reaction evidence="3 4">
        <text>GTP + H2O = GDP + phosphate + H(+)</text>
        <dbReference type="Rhea" id="RHEA:19669"/>
        <dbReference type="ChEBI" id="CHEBI:15377"/>
        <dbReference type="ChEBI" id="CHEBI:15378"/>
        <dbReference type="ChEBI" id="CHEBI:37565"/>
        <dbReference type="ChEBI" id="CHEBI:43474"/>
        <dbReference type="ChEBI" id="CHEBI:58189"/>
    </reaction>
</comment>
<dbReference type="CDD" id="cd03710">
    <property type="entry name" value="BipA_TypA_C"/>
    <property type="match status" value="1"/>
</dbReference>
<dbReference type="Gene3D" id="3.40.50.300">
    <property type="entry name" value="P-loop containing nucleotide triphosphate hydrolases"/>
    <property type="match status" value="1"/>
</dbReference>
<dbReference type="InterPro" id="IPR000640">
    <property type="entry name" value="EFG_V-like"/>
</dbReference>
<feature type="domain" description="Tr-type G" evidence="5">
    <location>
        <begin position="13"/>
        <end position="210"/>
    </location>
</feature>
<gene>
    <name evidence="4" type="primary">bipA</name>
    <name evidence="6" type="ORF">CBF29_01440</name>
</gene>
<dbReference type="Pfam" id="PF21018">
    <property type="entry name" value="BipA_C"/>
    <property type="match status" value="1"/>
</dbReference>
<dbReference type="PRINTS" id="PR00315">
    <property type="entry name" value="ELONGATNFCT"/>
</dbReference>
<dbReference type="InterPro" id="IPR000795">
    <property type="entry name" value="T_Tr_GTP-bd_dom"/>
</dbReference>
<sequence>MRLVRRNKVKTRNDIRNVAIIAHVDHGKTSLVNELLRQSHTLDERIEIQDRVMDSDAIERERGITILAKNTAIRYHDTRINIMDTPGHSDFGGEVERIMKMVDGVLLVVDAYEGTMPQTRFVLKKALEQRLTPIVVVNKIDKPSARPSEVVDEVLELFIELGADDDQLEFPVIYTSAVNGTSSLSDDPADQAETMDPIYDQIIAHIPAPIDNSDEPLQFQVSLLDYNEYVGRIGIGRVFRGTIRVGDQVSLLKLDGTAKNFRVTKIFGFLGLDKVEIKEARAGDLIAVSGMEDIFVGETITPVDHQDGLPTLFIDEPTLQMTFLVNNSPFAGREGKFVTSRKIEERLMSQLQTDVSLRVENTESPDAWVVSGRGELHLSILIENMRREGYELQVSRPKVIEKEVEGVTCEPFERVQIDTPEEYMGSIIESLGQRKGEMLDMINSGNGQVRLIFLVPARGLIGYTTEFMSMTRGYGIINHTFDQYLPKIQTSLGGRRNGALVSVDNGKATTYSIMSVEERGTVFVEPGTDVYAGMIVGENSRENDLTVNVTKAKQMTNVRSANKDQTSVIKKPKILTLEESLQFLNDDEYCEVTPESIRLRKQLLEKGERERVAKRKKWAEQE</sequence>
<evidence type="ECO:0000313" key="6">
    <source>
        <dbReference type="EMBL" id="RSU15030.1"/>
    </source>
</evidence>
<dbReference type="EMBL" id="NGKA01000002">
    <property type="protein sequence ID" value="RSU15030.1"/>
    <property type="molecule type" value="Genomic_DNA"/>
</dbReference>
<dbReference type="InterPro" id="IPR048876">
    <property type="entry name" value="BipA_C"/>
</dbReference>
<dbReference type="GO" id="GO:1990904">
    <property type="term" value="C:ribonucleoprotein complex"/>
    <property type="evidence" value="ECO:0007669"/>
    <property type="project" value="TreeGrafter"/>
</dbReference>
<dbReference type="PROSITE" id="PS00301">
    <property type="entry name" value="G_TR_1"/>
    <property type="match status" value="1"/>
</dbReference>
<dbReference type="Pfam" id="PF03144">
    <property type="entry name" value="GTP_EFTU_D2"/>
    <property type="match status" value="1"/>
</dbReference>
<dbReference type="FunFam" id="2.40.50.250:FF:000001">
    <property type="entry name" value="GTP-binding protein TypA"/>
    <property type="match status" value="1"/>
</dbReference>
<accession>A0A430B3X2</accession>
<comment type="caution">
    <text evidence="6">The sequence shown here is derived from an EMBL/GenBank/DDBJ whole genome shotgun (WGS) entry which is preliminary data.</text>
</comment>
<dbReference type="Pfam" id="PF00679">
    <property type="entry name" value="EFG_C"/>
    <property type="match status" value="1"/>
</dbReference>
<dbReference type="Pfam" id="PF14492">
    <property type="entry name" value="EFG_III"/>
    <property type="match status" value="1"/>
</dbReference>
<keyword evidence="4" id="KW-0699">rRNA-binding</keyword>